<dbReference type="PANTHER" id="PTHR21624:SF1">
    <property type="entry name" value="ALKYLGLYCEROL MONOOXYGENASE"/>
    <property type="match status" value="1"/>
</dbReference>
<feature type="transmembrane region" description="Helical" evidence="7">
    <location>
        <begin position="81"/>
        <end position="101"/>
    </location>
</feature>
<feature type="domain" description="Fatty acid hydroxylase" evidence="8">
    <location>
        <begin position="87"/>
        <end position="220"/>
    </location>
</feature>
<evidence type="ECO:0000256" key="4">
    <source>
        <dbReference type="ARBA" id="ARBA00023002"/>
    </source>
</evidence>
<gene>
    <name evidence="9" type="ORF">METZ01_LOCUS139171</name>
</gene>
<accession>A0A381ZC38</accession>
<evidence type="ECO:0000259" key="8">
    <source>
        <dbReference type="Pfam" id="PF04116"/>
    </source>
</evidence>
<evidence type="ECO:0000256" key="5">
    <source>
        <dbReference type="ARBA" id="ARBA00023098"/>
    </source>
</evidence>
<evidence type="ECO:0000256" key="1">
    <source>
        <dbReference type="ARBA" id="ARBA00004127"/>
    </source>
</evidence>
<dbReference type="GO" id="GO:0005783">
    <property type="term" value="C:endoplasmic reticulum"/>
    <property type="evidence" value="ECO:0007669"/>
    <property type="project" value="TreeGrafter"/>
</dbReference>
<dbReference type="GO" id="GO:0005506">
    <property type="term" value="F:iron ion binding"/>
    <property type="evidence" value="ECO:0007669"/>
    <property type="project" value="InterPro"/>
</dbReference>
<proteinExistence type="predicted"/>
<dbReference type="InterPro" id="IPR051689">
    <property type="entry name" value="Sterol_desaturase/TMEM195"/>
</dbReference>
<dbReference type="GO" id="GO:0016020">
    <property type="term" value="C:membrane"/>
    <property type="evidence" value="ECO:0007669"/>
    <property type="project" value="GOC"/>
</dbReference>
<name>A0A381ZC38_9ZZZZ</name>
<evidence type="ECO:0000313" key="9">
    <source>
        <dbReference type="EMBL" id="SVA86317.1"/>
    </source>
</evidence>
<evidence type="ECO:0000256" key="7">
    <source>
        <dbReference type="SAM" id="Phobius"/>
    </source>
</evidence>
<sequence>MSSITVNEAFALGAPLVLLLIVIEAIFSHWKQKEYYNVGDTLATIGLLVGNMVTHVLIKGGTLGLHFYLYQFRIIDLIGTLPTWSLWLITIILIDLVFYFYHRLSHRSRFLWAVHMSHHSSEEMNFAVSFRQAWFGPISKIPFFIVLPLMGLDPTMIAVGGVLSTLWGVVGHTQMVGTLGPLEWIFNTPSHHRVHHGSNPEYIDKNYGNVFIVWDRIFGTFEPERAPVKYGLVKNVETYDPVKITFMEWQSLFRDMYNANSIKEALAYFFDPPSSQVIKKEDSKGIT</sequence>
<keyword evidence="6 7" id="KW-0472">Membrane</keyword>
<dbReference type="EMBL" id="UINC01020591">
    <property type="protein sequence ID" value="SVA86317.1"/>
    <property type="molecule type" value="Genomic_DNA"/>
</dbReference>
<dbReference type="AlphaFoldDB" id="A0A381ZC38"/>
<dbReference type="InterPro" id="IPR006694">
    <property type="entry name" value="Fatty_acid_hydroxylase"/>
</dbReference>
<feature type="transmembrane region" description="Helical" evidence="7">
    <location>
        <begin position="42"/>
        <end position="69"/>
    </location>
</feature>
<evidence type="ECO:0000256" key="6">
    <source>
        <dbReference type="ARBA" id="ARBA00023136"/>
    </source>
</evidence>
<keyword evidence="4" id="KW-0560">Oxidoreductase</keyword>
<dbReference type="PANTHER" id="PTHR21624">
    <property type="entry name" value="STEROL DESATURASE-RELATED PROTEIN"/>
    <property type="match status" value="1"/>
</dbReference>
<keyword evidence="2 7" id="KW-0812">Transmembrane</keyword>
<keyword evidence="5" id="KW-0443">Lipid metabolism</keyword>
<dbReference type="GO" id="GO:0008610">
    <property type="term" value="P:lipid biosynthetic process"/>
    <property type="evidence" value="ECO:0007669"/>
    <property type="project" value="InterPro"/>
</dbReference>
<dbReference type="GO" id="GO:0050479">
    <property type="term" value="F:glyceryl-ether monooxygenase activity"/>
    <property type="evidence" value="ECO:0007669"/>
    <property type="project" value="TreeGrafter"/>
</dbReference>
<evidence type="ECO:0000256" key="3">
    <source>
        <dbReference type="ARBA" id="ARBA00022989"/>
    </source>
</evidence>
<dbReference type="Pfam" id="PF04116">
    <property type="entry name" value="FA_hydroxylase"/>
    <property type="match status" value="1"/>
</dbReference>
<evidence type="ECO:0000256" key="2">
    <source>
        <dbReference type="ARBA" id="ARBA00022692"/>
    </source>
</evidence>
<reference evidence="9" key="1">
    <citation type="submission" date="2018-05" db="EMBL/GenBank/DDBJ databases">
        <authorList>
            <person name="Lanie J.A."/>
            <person name="Ng W.-L."/>
            <person name="Kazmierczak K.M."/>
            <person name="Andrzejewski T.M."/>
            <person name="Davidsen T.M."/>
            <person name="Wayne K.J."/>
            <person name="Tettelin H."/>
            <person name="Glass J.I."/>
            <person name="Rusch D."/>
            <person name="Podicherti R."/>
            <person name="Tsui H.-C.T."/>
            <person name="Winkler M.E."/>
        </authorList>
    </citation>
    <scope>NUCLEOTIDE SEQUENCE</scope>
</reference>
<keyword evidence="3 7" id="KW-1133">Transmembrane helix</keyword>
<dbReference type="GO" id="GO:0006643">
    <property type="term" value="P:membrane lipid metabolic process"/>
    <property type="evidence" value="ECO:0007669"/>
    <property type="project" value="TreeGrafter"/>
</dbReference>
<protein>
    <recommendedName>
        <fullName evidence="8">Fatty acid hydroxylase domain-containing protein</fullName>
    </recommendedName>
</protein>
<comment type="subcellular location">
    <subcellularLocation>
        <location evidence="1">Endomembrane system</location>
        <topology evidence="1">Multi-pass membrane protein</topology>
    </subcellularLocation>
</comment>
<feature type="transmembrane region" description="Helical" evidence="7">
    <location>
        <begin position="12"/>
        <end position="30"/>
    </location>
</feature>
<organism evidence="9">
    <name type="scientific">marine metagenome</name>
    <dbReference type="NCBI Taxonomy" id="408172"/>
    <lineage>
        <taxon>unclassified sequences</taxon>
        <taxon>metagenomes</taxon>
        <taxon>ecological metagenomes</taxon>
    </lineage>
</organism>